<protein>
    <recommendedName>
        <fullName evidence="4">Serine O-acetyltransferase</fullName>
        <shortName evidence="4">SAT</shortName>
        <ecNumber evidence="4">2.3.1.30</ecNumber>
    </recommendedName>
</protein>
<dbReference type="SUPFAM" id="SSF52317">
    <property type="entry name" value="Class I glutamine amidotransferase-like"/>
    <property type="match status" value="1"/>
</dbReference>
<comment type="subcellular location">
    <subcellularLocation>
        <location evidence="4">Cytoplasm</location>
    </subcellularLocation>
</comment>
<evidence type="ECO:0000256" key="2">
    <source>
        <dbReference type="ARBA" id="ARBA00022679"/>
    </source>
</evidence>
<feature type="site" description="Important for substrate specificity" evidence="4">
    <location>
        <position position="156"/>
    </location>
</feature>
<dbReference type="PIRSF" id="PIRSF000450">
    <property type="entry name" value="H_ser_succinyltr"/>
    <property type="match status" value="1"/>
</dbReference>
<dbReference type="Gene3D" id="3.40.50.880">
    <property type="match status" value="1"/>
</dbReference>
<dbReference type="GO" id="GO:0005737">
    <property type="term" value="C:cytoplasm"/>
    <property type="evidence" value="ECO:0007669"/>
    <property type="project" value="UniProtKB-SubCell"/>
</dbReference>
<feature type="active site" description="Proton acceptor" evidence="4">
    <location>
        <position position="200"/>
    </location>
</feature>
<feature type="active site" description="Acyl-thioester intermediate" evidence="4">
    <location>
        <position position="107"/>
    </location>
</feature>
<feature type="site" description="Important for acyl-CoA specificity" evidence="4">
    <location>
        <position position="76"/>
    </location>
</feature>
<comment type="similarity">
    <text evidence="4">Belongs to the MetA family.</text>
</comment>
<keyword evidence="4" id="KW-0963">Cytoplasm</keyword>
<evidence type="ECO:0000256" key="4">
    <source>
        <dbReference type="HAMAP-Rule" id="MF_00295"/>
    </source>
</evidence>
<sequence>MANRVKIGVLNLMHDKLDTQQRFARVLPDADLTFFYPRMHYQNRPVPPEVAKTSQPLDLNQIKEFDGFIITGAPLDHLDFDQVTYIEEVRCLLQLLDKYKLQQLYFCWGAMAALDYFYNIQKRILSKKIFGVFPHLIIEPHPLLNGLSQGFIAPHARYAEMDKTQIMQDPRLTINSVDDNGHLFMVSSLEKPEQNFIFSHIEYGRKGLKKEYEREIAAHPERHYKKPENYSLSNLLFQWKDTQKTFFNNWLTQVKKSKLVLLDK</sequence>
<dbReference type="PANTHER" id="PTHR20919:SF0">
    <property type="entry name" value="HOMOSERINE O-SUCCINYLTRANSFERASE"/>
    <property type="match status" value="1"/>
</dbReference>
<dbReference type="InterPro" id="IPR029062">
    <property type="entry name" value="Class_I_gatase-like"/>
</dbReference>
<accession>A0A2V4EFJ7</accession>
<comment type="pathway">
    <text evidence="4">Amino-acid biosynthesis; L-cysteine biosynthesis; L-cysteine from L-serine: step 1/2.</text>
</comment>
<feature type="active site" evidence="4">
    <location>
        <position position="202"/>
    </location>
</feature>
<dbReference type="HAMAP" id="MF_00295">
    <property type="entry name" value="MetA_acyltransf"/>
    <property type="match status" value="1"/>
</dbReference>
<organism evidence="5 6">
    <name type="scientific">Lactobacillus helveticus</name>
    <name type="common">Lactobacillus suntoryeus</name>
    <dbReference type="NCBI Taxonomy" id="1587"/>
    <lineage>
        <taxon>Bacteria</taxon>
        <taxon>Bacillati</taxon>
        <taxon>Bacillota</taxon>
        <taxon>Bacilli</taxon>
        <taxon>Lactobacillales</taxon>
        <taxon>Lactobacillaceae</taxon>
        <taxon>Lactobacillus</taxon>
    </lineage>
</organism>
<dbReference type="AlphaFoldDB" id="A0A2V4EFJ7"/>
<evidence type="ECO:0000313" key="5">
    <source>
        <dbReference type="EMBL" id="NRO34682.1"/>
    </source>
</evidence>
<comment type="caution">
    <text evidence="4">Lacks conserved residue(s) required for the propagation of feature annotation.</text>
</comment>
<reference evidence="5" key="1">
    <citation type="submission" date="2019-09" db="EMBL/GenBank/DDBJ databases">
        <title>Comparative genomic analysis of Lactobacillus helveticus.</title>
        <authorList>
            <person name="Zhang H."/>
            <person name="Chen Y."/>
            <person name="Zhong Z."/>
        </authorList>
    </citation>
    <scope>NUCLEOTIDE SEQUENCE</scope>
    <source>
        <strain evidence="5">IMAU30003</strain>
    </source>
</reference>
<keyword evidence="1 4" id="KW-0028">Amino-acid biosynthesis</keyword>
<gene>
    <name evidence="5" type="ORF">IMAU30003_00921</name>
</gene>
<proteinExistence type="inferred from homology"/>
<dbReference type="RefSeq" id="WP_023061378.1">
    <property type="nucleotide sequence ID" value="NZ_CP012381.1"/>
</dbReference>
<dbReference type="EMBL" id="WCHB01000024">
    <property type="protein sequence ID" value="NRO34682.1"/>
    <property type="molecule type" value="Genomic_DNA"/>
</dbReference>
<dbReference type="EC" id="2.3.1.30" evidence="4"/>
<dbReference type="GO" id="GO:0008899">
    <property type="term" value="F:homoserine O-succinyltransferase activity"/>
    <property type="evidence" value="ECO:0007669"/>
    <property type="project" value="TreeGrafter"/>
</dbReference>
<dbReference type="Proteomes" id="UP000651333">
    <property type="component" value="Unassembled WGS sequence"/>
</dbReference>
<evidence type="ECO:0000256" key="1">
    <source>
        <dbReference type="ARBA" id="ARBA00022605"/>
    </source>
</evidence>
<dbReference type="InterPro" id="IPR033752">
    <property type="entry name" value="MetA_family"/>
</dbReference>
<keyword evidence="2 4" id="KW-0808">Transferase</keyword>
<dbReference type="GO" id="GO:0009001">
    <property type="term" value="F:serine O-acetyltransferase activity"/>
    <property type="evidence" value="ECO:0007669"/>
    <property type="project" value="UniProtKB-UniRule"/>
</dbReference>
<comment type="caution">
    <text evidence="5">The sequence shown here is derived from an EMBL/GenBank/DDBJ whole genome shotgun (WGS) entry which is preliminary data.</text>
</comment>
<feature type="binding site" evidence="4">
    <location>
        <position position="128"/>
    </location>
    <ligand>
        <name>substrate</name>
    </ligand>
</feature>
<keyword evidence="4" id="KW-0198">Cysteine biosynthesis</keyword>
<name>A0A2V4EFJ7_LACHE</name>
<dbReference type="Pfam" id="PF04204">
    <property type="entry name" value="HTS"/>
    <property type="match status" value="1"/>
</dbReference>
<comment type="function">
    <text evidence="4">Transfers an acetyl group from acetyl-CoA to L-serine, forming acetyl-L-serine.</text>
</comment>
<dbReference type="CDD" id="cd03131">
    <property type="entry name" value="GATase1_HTS"/>
    <property type="match status" value="1"/>
</dbReference>
<comment type="catalytic activity">
    <reaction evidence="4">
        <text>L-serine + acetyl-CoA = O-acetyl-L-serine + CoA</text>
        <dbReference type="Rhea" id="RHEA:24560"/>
        <dbReference type="ChEBI" id="CHEBI:33384"/>
        <dbReference type="ChEBI" id="CHEBI:57287"/>
        <dbReference type="ChEBI" id="CHEBI:57288"/>
        <dbReference type="ChEBI" id="CHEBI:58340"/>
        <dbReference type="EC" id="2.3.1.30"/>
    </reaction>
</comment>
<dbReference type="PANTHER" id="PTHR20919">
    <property type="entry name" value="HOMOSERINE O-SUCCINYLTRANSFERASE"/>
    <property type="match status" value="1"/>
</dbReference>
<dbReference type="GO" id="GO:0006535">
    <property type="term" value="P:cysteine biosynthetic process from serine"/>
    <property type="evidence" value="ECO:0007669"/>
    <property type="project" value="UniProtKB-UniRule"/>
</dbReference>
<keyword evidence="3 4" id="KW-0012">Acyltransferase</keyword>
<evidence type="ECO:0000256" key="3">
    <source>
        <dbReference type="ARBA" id="ARBA00023315"/>
    </source>
</evidence>
<evidence type="ECO:0000313" key="6">
    <source>
        <dbReference type="Proteomes" id="UP000651333"/>
    </source>
</evidence>
<feature type="binding site" evidence="4">
    <location>
        <position position="214"/>
    </location>
    <ligand>
        <name>substrate</name>
    </ligand>
</feature>